<feature type="non-terminal residue" evidence="26">
    <location>
        <position position="1"/>
    </location>
</feature>
<evidence type="ECO:0000256" key="18">
    <source>
        <dbReference type="ARBA" id="ARBA00042783"/>
    </source>
</evidence>
<dbReference type="Pfam" id="PF00850">
    <property type="entry name" value="Hist_deacetyl"/>
    <property type="match status" value="1"/>
</dbReference>
<organism evidence="26 27">
    <name type="scientific">Asbolus verrucosus</name>
    <name type="common">Desert ironclad beetle</name>
    <dbReference type="NCBI Taxonomy" id="1661398"/>
    <lineage>
        <taxon>Eukaryota</taxon>
        <taxon>Metazoa</taxon>
        <taxon>Ecdysozoa</taxon>
        <taxon>Arthropoda</taxon>
        <taxon>Hexapoda</taxon>
        <taxon>Insecta</taxon>
        <taxon>Pterygota</taxon>
        <taxon>Neoptera</taxon>
        <taxon>Endopterygota</taxon>
        <taxon>Coleoptera</taxon>
        <taxon>Polyphaga</taxon>
        <taxon>Cucujiformia</taxon>
        <taxon>Tenebrionidae</taxon>
        <taxon>Pimeliinae</taxon>
        <taxon>Asbolus</taxon>
    </lineage>
</organism>
<dbReference type="PRINTS" id="PR01271">
    <property type="entry name" value="HISDACETLASE"/>
</dbReference>
<dbReference type="GO" id="GO:0046872">
    <property type="term" value="F:metal ion binding"/>
    <property type="evidence" value="ECO:0007669"/>
    <property type="project" value="UniProtKB-KW"/>
</dbReference>
<evidence type="ECO:0000256" key="17">
    <source>
        <dbReference type="ARBA" id="ARBA00041964"/>
    </source>
</evidence>
<feature type="binding site" evidence="23">
    <location>
        <position position="273"/>
    </location>
    <ligand>
        <name>substrate</name>
    </ligand>
</feature>
<keyword evidence="14" id="KW-0804">Transcription</keyword>
<comment type="subcellular location">
    <subcellularLocation>
        <location evidence="3">Chromosome</location>
    </subcellularLocation>
    <subcellularLocation>
        <location evidence="4">Cytoplasm</location>
    </subcellularLocation>
    <subcellularLocation>
        <location evidence="2">Nucleus</location>
    </subcellularLocation>
</comment>
<evidence type="ECO:0000256" key="14">
    <source>
        <dbReference type="ARBA" id="ARBA00023163"/>
    </source>
</evidence>
<comment type="catalytic activity">
    <reaction evidence="19">
        <text>N(6)-acetyl-L-lysyl-[protein] + H2O = L-lysyl-[protein] + acetate</text>
        <dbReference type="Rhea" id="RHEA:58108"/>
        <dbReference type="Rhea" id="RHEA-COMP:9752"/>
        <dbReference type="Rhea" id="RHEA-COMP:10731"/>
        <dbReference type="ChEBI" id="CHEBI:15377"/>
        <dbReference type="ChEBI" id="CHEBI:29969"/>
        <dbReference type="ChEBI" id="CHEBI:30089"/>
        <dbReference type="ChEBI" id="CHEBI:61930"/>
    </reaction>
    <physiologicalReaction direction="left-to-right" evidence="19">
        <dbReference type="Rhea" id="RHEA:58109"/>
    </physiologicalReaction>
</comment>
<reference evidence="26 27" key="1">
    <citation type="submission" date="2017-03" db="EMBL/GenBank/DDBJ databases">
        <title>Genome of the blue death feigning beetle - Asbolus verrucosus.</title>
        <authorList>
            <person name="Rider S.D."/>
        </authorList>
    </citation>
    <scope>NUCLEOTIDE SEQUENCE [LARGE SCALE GENOMIC DNA]</scope>
    <source>
        <strain evidence="26">Butters</strain>
        <tissue evidence="26">Head and leg muscle</tissue>
    </source>
</reference>
<dbReference type="InterPro" id="IPR023801">
    <property type="entry name" value="His_deacetylse_dom"/>
</dbReference>
<keyword evidence="13" id="KW-0805">Transcription regulation</keyword>
<evidence type="ECO:0000256" key="12">
    <source>
        <dbReference type="ARBA" id="ARBA00022853"/>
    </source>
</evidence>
<evidence type="ECO:0000256" key="21">
    <source>
        <dbReference type="ARBA" id="ARBA00049416"/>
    </source>
</evidence>
<dbReference type="PANTHER" id="PTHR10625:SF14">
    <property type="entry name" value="HISTONE DEACETYLASE 8"/>
    <property type="match status" value="1"/>
</dbReference>
<feature type="binding site" evidence="23">
    <location>
        <position position="68"/>
    </location>
    <ligand>
        <name>substrate</name>
    </ligand>
</feature>
<evidence type="ECO:0000256" key="13">
    <source>
        <dbReference type="ARBA" id="ARBA00023015"/>
    </source>
</evidence>
<keyword evidence="15" id="KW-0539">Nucleus</keyword>
<dbReference type="Proteomes" id="UP000292052">
    <property type="component" value="Unassembled WGS sequence"/>
</dbReference>
<keyword evidence="27" id="KW-1185">Reference proteome</keyword>
<dbReference type="SUPFAM" id="SSF52768">
    <property type="entry name" value="Arginase/deacetylase"/>
    <property type="match status" value="1"/>
</dbReference>
<evidence type="ECO:0000256" key="8">
    <source>
        <dbReference type="ARBA" id="ARBA00022490"/>
    </source>
</evidence>
<dbReference type="Gene3D" id="3.40.800.20">
    <property type="entry name" value="Histone deacetylase domain"/>
    <property type="match status" value="1"/>
</dbReference>
<comment type="caution">
    <text evidence="26">The sequence shown here is derived from an EMBL/GenBank/DDBJ whole genome shotgun (WGS) entry which is preliminary data.</text>
</comment>
<comment type="catalytic activity">
    <reaction evidence="20">
        <text>N(6)-(2E)-butenoyl-L-lysyl-[protein] + H2O = (2E)-2-butenoate + L-lysyl-[protein]</text>
        <dbReference type="Rhea" id="RHEA:69172"/>
        <dbReference type="Rhea" id="RHEA-COMP:9752"/>
        <dbReference type="Rhea" id="RHEA-COMP:13707"/>
        <dbReference type="ChEBI" id="CHEBI:15377"/>
        <dbReference type="ChEBI" id="CHEBI:29969"/>
        <dbReference type="ChEBI" id="CHEBI:35899"/>
        <dbReference type="ChEBI" id="CHEBI:137954"/>
    </reaction>
    <physiologicalReaction direction="left-to-right" evidence="20">
        <dbReference type="Rhea" id="RHEA:69173"/>
    </physiologicalReaction>
</comment>
<evidence type="ECO:0000256" key="24">
    <source>
        <dbReference type="PIRSR" id="PIRSR037913-3"/>
    </source>
</evidence>
<dbReference type="GO" id="GO:0031507">
    <property type="term" value="P:heterochromatin formation"/>
    <property type="evidence" value="ECO:0007669"/>
    <property type="project" value="TreeGrafter"/>
</dbReference>
<dbReference type="GO" id="GO:0005694">
    <property type="term" value="C:chromosome"/>
    <property type="evidence" value="ECO:0007669"/>
    <property type="project" value="UniProtKB-SubCell"/>
</dbReference>
<accession>A0A482VDV1</accession>
<dbReference type="InterPro" id="IPR037138">
    <property type="entry name" value="His_deacetylse_dom_sf"/>
</dbReference>
<evidence type="ECO:0000256" key="5">
    <source>
        <dbReference type="ARBA" id="ARBA00006457"/>
    </source>
</evidence>
<evidence type="ECO:0000256" key="6">
    <source>
        <dbReference type="ARBA" id="ARBA00012111"/>
    </source>
</evidence>
<dbReference type="PIRSF" id="PIRSF037913">
    <property type="entry name" value="His_deacetylse_1"/>
    <property type="match status" value="1"/>
</dbReference>
<keyword evidence="10 24" id="KW-0479">Metal-binding</keyword>
<dbReference type="AlphaFoldDB" id="A0A482VDV1"/>
<dbReference type="InterPro" id="IPR000286">
    <property type="entry name" value="HDACs"/>
</dbReference>
<comment type="similarity">
    <text evidence="5">Belongs to the histone deacetylase family. HD type 1 subfamily.</text>
</comment>
<keyword evidence="12" id="KW-0156">Chromatin regulator</keyword>
<dbReference type="EMBL" id="QDEB01112518">
    <property type="protein sequence ID" value="RZB41645.1"/>
    <property type="molecule type" value="Genomic_DNA"/>
</dbReference>
<dbReference type="GO" id="GO:0005737">
    <property type="term" value="C:cytoplasm"/>
    <property type="evidence" value="ECO:0007669"/>
    <property type="project" value="UniProtKB-SubCell"/>
</dbReference>
<feature type="domain" description="Histone deacetylase" evidence="25">
    <location>
        <begin position="12"/>
        <end position="288"/>
    </location>
</feature>
<evidence type="ECO:0000256" key="20">
    <source>
        <dbReference type="ARBA" id="ARBA00049193"/>
    </source>
</evidence>
<dbReference type="GO" id="GO:0141221">
    <property type="term" value="F:histone deacetylase activity, hydrolytic mechanism"/>
    <property type="evidence" value="ECO:0007669"/>
    <property type="project" value="UniProtKB-EC"/>
</dbReference>
<comment type="catalytic activity">
    <reaction evidence="21">
        <text>N(6)-acetyl-L-lysyl-[histone] + H2O = L-lysyl-[histone] + acetate</text>
        <dbReference type="Rhea" id="RHEA:58196"/>
        <dbReference type="Rhea" id="RHEA-COMP:9845"/>
        <dbReference type="Rhea" id="RHEA-COMP:11338"/>
        <dbReference type="ChEBI" id="CHEBI:15377"/>
        <dbReference type="ChEBI" id="CHEBI:29969"/>
        <dbReference type="ChEBI" id="CHEBI:30089"/>
        <dbReference type="ChEBI" id="CHEBI:61930"/>
        <dbReference type="EC" id="3.5.1.98"/>
    </reaction>
    <physiologicalReaction direction="left-to-right" evidence="21">
        <dbReference type="Rhea" id="RHEA:58197"/>
    </physiologicalReaction>
</comment>
<feature type="binding site" evidence="24">
    <location>
        <position position="147"/>
    </location>
    <ligand>
        <name>a divalent metal cation</name>
        <dbReference type="ChEBI" id="CHEBI:60240"/>
    </ligand>
</feature>
<proteinExistence type="inferred from homology"/>
<dbReference type="InterPro" id="IPR023696">
    <property type="entry name" value="Ureohydrolase_dom_sf"/>
</dbReference>
<evidence type="ECO:0000256" key="19">
    <source>
        <dbReference type="ARBA" id="ARBA00049136"/>
    </source>
</evidence>
<feature type="active site" description="Proton acceptor" evidence="22">
    <location>
        <position position="110"/>
    </location>
</feature>
<keyword evidence="11" id="KW-0378">Hydrolase</keyword>
<evidence type="ECO:0000259" key="25">
    <source>
        <dbReference type="Pfam" id="PF00850"/>
    </source>
</evidence>
<dbReference type="PRINTS" id="PR01270">
    <property type="entry name" value="HDASUPER"/>
</dbReference>
<evidence type="ECO:0000256" key="16">
    <source>
        <dbReference type="ARBA" id="ARBA00040347"/>
    </source>
</evidence>
<gene>
    <name evidence="26" type="ORF">BDFB_006475</name>
</gene>
<evidence type="ECO:0000256" key="2">
    <source>
        <dbReference type="ARBA" id="ARBA00004123"/>
    </source>
</evidence>
<evidence type="ECO:0000313" key="26">
    <source>
        <dbReference type="EMBL" id="RZB41645.1"/>
    </source>
</evidence>
<feature type="binding site" evidence="23">
    <location>
        <position position="118"/>
    </location>
    <ligand>
        <name>substrate</name>
    </ligand>
</feature>
<dbReference type="EC" id="3.5.1.98" evidence="6"/>
<dbReference type="InterPro" id="IPR003084">
    <property type="entry name" value="HDAC_I/II"/>
</dbReference>
<evidence type="ECO:0000313" key="27">
    <source>
        <dbReference type="Proteomes" id="UP000292052"/>
    </source>
</evidence>
<evidence type="ECO:0000256" key="11">
    <source>
        <dbReference type="ARBA" id="ARBA00022801"/>
    </source>
</evidence>
<evidence type="ECO:0000256" key="23">
    <source>
        <dbReference type="PIRSR" id="PIRSR037913-2"/>
    </source>
</evidence>
<evidence type="ECO:0000256" key="15">
    <source>
        <dbReference type="ARBA" id="ARBA00023242"/>
    </source>
</evidence>
<evidence type="ECO:0000256" key="10">
    <source>
        <dbReference type="ARBA" id="ARBA00022723"/>
    </source>
</evidence>
<dbReference type="PANTHER" id="PTHR10625">
    <property type="entry name" value="HISTONE DEACETYLASE HDAC1-RELATED"/>
    <property type="match status" value="1"/>
</dbReference>
<feature type="non-terminal residue" evidence="26">
    <location>
        <position position="303"/>
    </location>
</feature>
<evidence type="ECO:0000256" key="1">
    <source>
        <dbReference type="ARBA" id="ARBA00001968"/>
    </source>
</evidence>
<feature type="binding site" evidence="24">
    <location>
        <position position="145"/>
    </location>
    <ligand>
        <name>a divalent metal cation</name>
        <dbReference type="ChEBI" id="CHEBI:60240"/>
    </ligand>
</feature>
<evidence type="ECO:0000256" key="9">
    <source>
        <dbReference type="ARBA" id="ARBA00022491"/>
    </source>
</evidence>
<evidence type="ECO:0000256" key="3">
    <source>
        <dbReference type="ARBA" id="ARBA00004286"/>
    </source>
</evidence>
<feature type="binding site" evidence="24">
    <location>
        <position position="234"/>
    </location>
    <ligand>
        <name>a divalent metal cation</name>
        <dbReference type="ChEBI" id="CHEBI:60240"/>
    </ligand>
</feature>
<dbReference type="GO" id="GO:0005634">
    <property type="term" value="C:nucleus"/>
    <property type="evidence" value="ECO:0007669"/>
    <property type="project" value="UniProtKB-SubCell"/>
</dbReference>
<comment type="cofactor">
    <cofactor evidence="1">
        <name>a divalent metal cation</name>
        <dbReference type="ChEBI" id="CHEBI:60240"/>
    </cofactor>
</comment>
<evidence type="ECO:0000256" key="4">
    <source>
        <dbReference type="ARBA" id="ARBA00004496"/>
    </source>
</evidence>
<dbReference type="OrthoDB" id="73273at2759"/>
<dbReference type="STRING" id="1661398.A0A482VDV1"/>
<keyword evidence="8" id="KW-0963">Cytoplasm</keyword>
<keyword evidence="9" id="KW-0678">Repressor</keyword>
<keyword evidence="7" id="KW-0158">Chromosome</keyword>
<evidence type="ECO:0000256" key="22">
    <source>
        <dbReference type="PIRSR" id="PIRSR037913-1"/>
    </source>
</evidence>
<evidence type="ECO:0000256" key="7">
    <source>
        <dbReference type="ARBA" id="ARBA00022454"/>
    </source>
</evidence>
<name>A0A482VDV1_ASBVE</name>
<protein>
    <recommendedName>
        <fullName evidence="16">Histone deacetylase 8</fullName>
        <ecNumber evidence="6">3.5.1.98</ecNumber>
    </recommendedName>
    <alternativeName>
        <fullName evidence="17">Protein deacetylase HDAC8</fullName>
    </alternativeName>
    <alternativeName>
        <fullName evidence="18">Protein decrotonylase HDAC8</fullName>
    </alternativeName>
</protein>
<sequence>ASMVQDLITSYGIMSNEKLQIVQSVDATEDELKVFHASSYIDFLKKVNDMEEFEECDEEQIEFGLGYDCPILTKIFDFVKTLAGGSLTAAKLLAKGKCQVAINWFGGWHHAQRDSAAGFCYVNDIVLAIHKLTETFHKILYLDLDIHHGDGVQNAFEFSQKILTLSLHKLGSGFYPGTGRLEEIGSSKGKYYSLNVPFLEGVSNQTYTKVFSNIFPKIIDAFKPEALVVQCGADCLNGDEIGESNLTLDAVGYCVKKVLECEKPTLFCGGGGYNFSNTARLWAYLTSIILEEELENDIPDCSE</sequence>